<comment type="caution">
    <text evidence="1">The sequence shown here is derived from an EMBL/GenBank/DDBJ whole genome shotgun (WGS) entry which is preliminary data.</text>
</comment>
<name>A0A9J6DRP0_RHIMP</name>
<sequence>MVASTPERENPERYVRIRSIDLGGCNYDINGNEAARDDTCKGVIRNIDVADSPVKLEINIVDSRNPLALTAKRIKNTGMLTIAFDGHKVPNFVRYGPILVKFLLYKKNIYIFYSCGRLGDRADVFPTQEETACKDAAQ</sequence>
<accession>A0A9J6DRP0</accession>
<proteinExistence type="predicted"/>
<dbReference type="Proteomes" id="UP000821866">
    <property type="component" value="Unassembled WGS sequence"/>
</dbReference>
<dbReference type="EMBL" id="JABSTU010000007">
    <property type="protein sequence ID" value="KAH8024869.1"/>
    <property type="molecule type" value="Genomic_DNA"/>
</dbReference>
<protein>
    <submittedName>
        <fullName evidence="1">Uncharacterized protein</fullName>
    </submittedName>
</protein>
<evidence type="ECO:0000313" key="2">
    <source>
        <dbReference type="Proteomes" id="UP000821866"/>
    </source>
</evidence>
<evidence type="ECO:0000313" key="1">
    <source>
        <dbReference type="EMBL" id="KAH8024869.1"/>
    </source>
</evidence>
<reference evidence="1" key="2">
    <citation type="submission" date="2021-09" db="EMBL/GenBank/DDBJ databases">
        <authorList>
            <person name="Jia N."/>
            <person name="Wang J."/>
            <person name="Shi W."/>
            <person name="Du L."/>
            <person name="Sun Y."/>
            <person name="Zhan W."/>
            <person name="Jiang J."/>
            <person name="Wang Q."/>
            <person name="Zhang B."/>
            <person name="Ji P."/>
            <person name="Sakyi L.B."/>
            <person name="Cui X."/>
            <person name="Yuan T."/>
            <person name="Jiang B."/>
            <person name="Yang W."/>
            <person name="Lam T.T.-Y."/>
            <person name="Chang Q."/>
            <person name="Ding S."/>
            <person name="Wang X."/>
            <person name="Zhu J."/>
            <person name="Ruan X."/>
            <person name="Zhao L."/>
            <person name="Wei J."/>
            <person name="Que T."/>
            <person name="Du C."/>
            <person name="Cheng J."/>
            <person name="Dai P."/>
            <person name="Han X."/>
            <person name="Huang E."/>
            <person name="Gao Y."/>
            <person name="Liu J."/>
            <person name="Shao H."/>
            <person name="Ye R."/>
            <person name="Li L."/>
            <person name="Wei W."/>
            <person name="Wang X."/>
            <person name="Wang C."/>
            <person name="Huo Q."/>
            <person name="Li W."/>
            <person name="Guo W."/>
            <person name="Chen H."/>
            <person name="Chen S."/>
            <person name="Zhou L."/>
            <person name="Zhou L."/>
            <person name="Ni X."/>
            <person name="Tian J."/>
            <person name="Zhou Y."/>
            <person name="Sheng Y."/>
            <person name="Liu T."/>
            <person name="Pan Y."/>
            <person name="Xia L."/>
            <person name="Li J."/>
            <person name="Zhao F."/>
            <person name="Cao W."/>
        </authorList>
    </citation>
    <scope>NUCLEOTIDE SEQUENCE</scope>
    <source>
        <strain evidence="1">Rmic-2018</strain>
        <tissue evidence="1">Larvae</tissue>
    </source>
</reference>
<dbReference type="AlphaFoldDB" id="A0A9J6DRP0"/>
<keyword evidence="2" id="KW-1185">Reference proteome</keyword>
<organism evidence="1 2">
    <name type="scientific">Rhipicephalus microplus</name>
    <name type="common">Cattle tick</name>
    <name type="synonym">Boophilus microplus</name>
    <dbReference type="NCBI Taxonomy" id="6941"/>
    <lineage>
        <taxon>Eukaryota</taxon>
        <taxon>Metazoa</taxon>
        <taxon>Ecdysozoa</taxon>
        <taxon>Arthropoda</taxon>
        <taxon>Chelicerata</taxon>
        <taxon>Arachnida</taxon>
        <taxon>Acari</taxon>
        <taxon>Parasitiformes</taxon>
        <taxon>Ixodida</taxon>
        <taxon>Ixodoidea</taxon>
        <taxon>Ixodidae</taxon>
        <taxon>Rhipicephalinae</taxon>
        <taxon>Rhipicephalus</taxon>
        <taxon>Boophilus</taxon>
    </lineage>
</organism>
<gene>
    <name evidence="1" type="ORF">HPB51_001969</name>
</gene>
<reference evidence="1" key="1">
    <citation type="journal article" date="2020" name="Cell">
        <title>Large-Scale Comparative Analyses of Tick Genomes Elucidate Their Genetic Diversity and Vector Capacities.</title>
        <authorList>
            <consortium name="Tick Genome and Microbiome Consortium (TIGMIC)"/>
            <person name="Jia N."/>
            <person name="Wang J."/>
            <person name="Shi W."/>
            <person name="Du L."/>
            <person name="Sun Y."/>
            <person name="Zhan W."/>
            <person name="Jiang J.F."/>
            <person name="Wang Q."/>
            <person name="Zhang B."/>
            <person name="Ji P."/>
            <person name="Bell-Sakyi L."/>
            <person name="Cui X.M."/>
            <person name="Yuan T.T."/>
            <person name="Jiang B.G."/>
            <person name="Yang W.F."/>
            <person name="Lam T.T."/>
            <person name="Chang Q.C."/>
            <person name="Ding S.J."/>
            <person name="Wang X.J."/>
            <person name="Zhu J.G."/>
            <person name="Ruan X.D."/>
            <person name="Zhao L."/>
            <person name="Wei J.T."/>
            <person name="Ye R.Z."/>
            <person name="Que T.C."/>
            <person name="Du C.H."/>
            <person name="Zhou Y.H."/>
            <person name="Cheng J.X."/>
            <person name="Dai P.F."/>
            <person name="Guo W.B."/>
            <person name="Han X.H."/>
            <person name="Huang E.J."/>
            <person name="Li L.F."/>
            <person name="Wei W."/>
            <person name="Gao Y.C."/>
            <person name="Liu J.Z."/>
            <person name="Shao H.Z."/>
            <person name="Wang X."/>
            <person name="Wang C.C."/>
            <person name="Yang T.C."/>
            <person name="Huo Q.B."/>
            <person name="Li W."/>
            <person name="Chen H.Y."/>
            <person name="Chen S.E."/>
            <person name="Zhou L.G."/>
            <person name="Ni X.B."/>
            <person name="Tian J.H."/>
            <person name="Sheng Y."/>
            <person name="Liu T."/>
            <person name="Pan Y.S."/>
            <person name="Xia L.Y."/>
            <person name="Li J."/>
            <person name="Zhao F."/>
            <person name="Cao W.C."/>
        </authorList>
    </citation>
    <scope>NUCLEOTIDE SEQUENCE</scope>
    <source>
        <strain evidence="1">Rmic-2018</strain>
    </source>
</reference>